<comment type="caution">
    <text evidence="4">The sequence shown here is derived from an EMBL/GenBank/DDBJ whole genome shotgun (WGS) entry which is preliminary data.</text>
</comment>
<proteinExistence type="predicted"/>
<reference evidence="4 5" key="1">
    <citation type="submission" date="2016-10" db="EMBL/GenBank/DDBJ databases">
        <authorList>
            <person name="Varghese N."/>
            <person name="Submissions S."/>
        </authorList>
    </citation>
    <scope>NUCLEOTIDE SEQUENCE [LARGE SCALE GENOMIC DNA]</scope>
    <source>
        <strain evidence="4 5">DSM 25353</strain>
    </source>
</reference>
<dbReference type="Proteomes" id="UP000198711">
    <property type="component" value="Unassembled WGS sequence"/>
</dbReference>
<evidence type="ECO:0000256" key="2">
    <source>
        <dbReference type="SAM" id="SignalP"/>
    </source>
</evidence>
<evidence type="ECO:0000313" key="5">
    <source>
        <dbReference type="Proteomes" id="UP000198711"/>
    </source>
</evidence>
<evidence type="ECO:0000259" key="3">
    <source>
        <dbReference type="Pfam" id="PF13205"/>
    </source>
</evidence>
<evidence type="ECO:0000313" key="4">
    <source>
        <dbReference type="EMBL" id="SDW59460.1"/>
    </source>
</evidence>
<name>A0A8X8IEE5_9BACT</name>
<accession>A0A8X8IEE5</accession>
<keyword evidence="1 2" id="KW-0732">Signal</keyword>
<dbReference type="InterPro" id="IPR032812">
    <property type="entry name" value="SbsA_Ig"/>
</dbReference>
<feature type="signal peptide" evidence="2">
    <location>
        <begin position="1"/>
        <end position="25"/>
    </location>
</feature>
<feature type="chain" id="PRO_5036451788" evidence="2">
    <location>
        <begin position="26"/>
        <end position="471"/>
    </location>
</feature>
<organism evidence="4 5">
    <name type="scientific">Hydrobacter penzbergensis</name>
    <dbReference type="NCBI Taxonomy" id="1235997"/>
    <lineage>
        <taxon>Bacteria</taxon>
        <taxon>Pseudomonadati</taxon>
        <taxon>Bacteroidota</taxon>
        <taxon>Chitinophagia</taxon>
        <taxon>Chitinophagales</taxon>
        <taxon>Chitinophagaceae</taxon>
        <taxon>Hydrobacter</taxon>
    </lineage>
</organism>
<protein>
    <submittedName>
        <fullName evidence="4">Ig-like domain-containing protein</fullName>
    </submittedName>
</protein>
<dbReference type="EMBL" id="FNNO01000004">
    <property type="protein sequence ID" value="SDW59460.1"/>
    <property type="molecule type" value="Genomic_DNA"/>
</dbReference>
<dbReference type="Pfam" id="PF13205">
    <property type="entry name" value="Big_5"/>
    <property type="match status" value="1"/>
</dbReference>
<evidence type="ECO:0000256" key="1">
    <source>
        <dbReference type="ARBA" id="ARBA00022729"/>
    </source>
</evidence>
<gene>
    <name evidence="4" type="ORF">SAMN05444410_10450</name>
</gene>
<dbReference type="AlphaFoldDB" id="A0A8X8IEE5"/>
<dbReference type="RefSeq" id="WP_257574743.1">
    <property type="nucleotide sequence ID" value="NZ_FNNO01000004.1"/>
</dbReference>
<sequence length="471" mass="52720">MKHTVSFFIAVLSASIATLALHSCANIIPPGGGPKDSLPPRLALASPRDSSLNIPLTTKNIVLTFDEFVQLQNIQENLIVSPTLKNIPTVDAHLRNVTVRLRDTLEPNTTYTLDFGDAVKDVNEGNVAKGFSYVFSTGKNIDHFTYRGKVFLAETGKADSTLIVVLHNNLSDTAISKDRPRHYARINGKGDFVFRNLPAATFNAYVVPNDYTKRYDDSTKLFAFLDSSVTVGASTRIDTFYAFQQVKKKEKATTVPKNTAAPNKPKEDNKLKLFAGSLEGGSQDLLSDLQLNTNHKLATIDSTKILLCDTNYQVVKGYTLSLDTSKTRIHLRYDWKENVPFRLVIAKDAMTDTAGNMRAKADTIRFYTEKESSYGSLFLQFKNLNLQLNPVLQFVQNDRIVESVVLTSPEFKRKLFKPGNYELRVLYDANQNGVWDTGRFPGNRKQPERVQSIPTPLNIRGNWDNQVSVNL</sequence>
<feature type="domain" description="SbsA Ig-like" evidence="3">
    <location>
        <begin position="36"/>
        <end position="137"/>
    </location>
</feature>
<keyword evidence="5" id="KW-1185">Reference proteome</keyword>